<keyword evidence="2" id="KW-1185">Reference proteome</keyword>
<dbReference type="EMBL" id="BPLR01005157">
    <property type="protein sequence ID" value="GIY00243.1"/>
    <property type="molecule type" value="Genomic_DNA"/>
</dbReference>
<dbReference type="AlphaFoldDB" id="A0AAV4PYJ4"/>
<organism evidence="1 2">
    <name type="scientific">Caerostris extrusa</name>
    <name type="common">Bark spider</name>
    <name type="synonym">Caerostris bankana</name>
    <dbReference type="NCBI Taxonomy" id="172846"/>
    <lineage>
        <taxon>Eukaryota</taxon>
        <taxon>Metazoa</taxon>
        <taxon>Ecdysozoa</taxon>
        <taxon>Arthropoda</taxon>
        <taxon>Chelicerata</taxon>
        <taxon>Arachnida</taxon>
        <taxon>Araneae</taxon>
        <taxon>Araneomorphae</taxon>
        <taxon>Entelegynae</taxon>
        <taxon>Araneoidea</taxon>
        <taxon>Araneidae</taxon>
        <taxon>Caerostris</taxon>
    </lineage>
</organism>
<sequence>MTGVMRAINPWTMSQCASDCMGMQWGGTVLTPPPSPPAQPHSIFSLLREGFKGIINFHGEGRQETSSIRIRCVPYHKEV</sequence>
<comment type="caution">
    <text evidence="1">The sequence shown here is derived from an EMBL/GenBank/DDBJ whole genome shotgun (WGS) entry which is preliminary data.</text>
</comment>
<protein>
    <submittedName>
        <fullName evidence="1">Uncharacterized protein</fullName>
    </submittedName>
</protein>
<evidence type="ECO:0000313" key="2">
    <source>
        <dbReference type="Proteomes" id="UP001054945"/>
    </source>
</evidence>
<reference evidence="1 2" key="1">
    <citation type="submission" date="2021-06" db="EMBL/GenBank/DDBJ databases">
        <title>Caerostris extrusa draft genome.</title>
        <authorList>
            <person name="Kono N."/>
            <person name="Arakawa K."/>
        </authorList>
    </citation>
    <scope>NUCLEOTIDE SEQUENCE [LARGE SCALE GENOMIC DNA]</scope>
</reference>
<evidence type="ECO:0000313" key="1">
    <source>
        <dbReference type="EMBL" id="GIY00243.1"/>
    </source>
</evidence>
<accession>A0AAV4PYJ4</accession>
<proteinExistence type="predicted"/>
<name>A0AAV4PYJ4_CAEEX</name>
<dbReference type="Proteomes" id="UP001054945">
    <property type="component" value="Unassembled WGS sequence"/>
</dbReference>
<gene>
    <name evidence="1" type="ORF">CEXT_603541</name>
</gene>